<keyword evidence="1" id="KW-1133">Transmembrane helix</keyword>
<dbReference type="Proteomes" id="UP001520654">
    <property type="component" value="Unassembled WGS sequence"/>
</dbReference>
<feature type="domain" description="Ricin B lectin" evidence="2">
    <location>
        <begin position="123"/>
        <end position="246"/>
    </location>
</feature>
<dbReference type="SUPFAM" id="SSF50370">
    <property type="entry name" value="Ricin B-like lectins"/>
    <property type="match status" value="1"/>
</dbReference>
<keyword evidence="4" id="KW-1185">Reference proteome</keyword>
<sequence length="578" mass="61147">MQLDSQTVFWDVHAGSYGDNAYNDADNLLTAIANTTRQAGLAEWSALGDFNRNPDRLRALPTGTVAYRTNAGTQQGGGELDYMVSNGQNLNGWSGRALGGGVSDHFPVEFFFRAAAESATGDTPIRMAGDPTQCVTAVGAWKRVAASTCNGGAEQNWKFNNNGSVQTSAFGGQCLDISREGTSNATEVITFACNGQTNQNWQARGDGTLYNPQSGRCLDIGGVGSPAYPAIWDCNPDSSNQLFMTLSGVPQHEVAINSDSTISVNRINTFGAVDQTINLGGLSTRVAQLEEAGVLHIYRVGTDGRLWAGDLNVATDQWSGWSASVGGPGTPTNVTDIAVSAQNGTITLAAIDNMSHVAVSRRSQGSWNSWANFSNATAKRVAMVPVPGYFNEDTGSRVFDRMHFLTIGTDGHVYQDSSRIDSDGSLQGSSGATEIPGNIANASSLTGSLSGSSLTVEISNTSDYVYSQTMDTRRESDSQGTSWASSWTQVPNFRARNLTSESAPGVVRACGVSSDNRVTCAERDTHTNSVLPWVVGTLVTVAVIAVFAAIVYFFAPALPWVASTLAEAAPLIVHLKVL</sequence>
<evidence type="ECO:0000313" key="4">
    <source>
        <dbReference type="Proteomes" id="UP001520654"/>
    </source>
</evidence>
<proteinExistence type="predicted"/>
<evidence type="ECO:0000259" key="2">
    <source>
        <dbReference type="SMART" id="SM00458"/>
    </source>
</evidence>
<evidence type="ECO:0000313" key="3">
    <source>
        <dbReference type="EMBL" id="MCC0100720.1"/>
    </source>
</evidence>
<comment type="caution">
    <text evidence="3">The sequence shown here is derived from an EMBL/GenBank/DDBJ whole genome shotgun (WGS) entry which is preliminary data.</text>
</comment>
<keyword evidence="1" id="KW-0472">Membrane</keyword>
<evidence type="ECO:0000256" key="1">
    <source>
        <dbReference type="SAM" id="Phobius"/>
    </source>
</evidence>
<keyword evidence="1" id="KW-0812">Transmembrane</keyword>
<accession>A0ABS8EHW0</accession>
<gene>
    <name evidence="3" type="ORF">K7B10_39400</name>
</gene>
<dbReference type="InterPro" id="IPR035992">
    <property type="entry name" value="Ricin_B-like_lectins"/>
</dbReference>
<protein>
    <submittedName>
        <fullName evidence="3">Ricin-type beta-trefoil lectin domain protein</fullName>
    </submittedName>
</protein>
<organism evidence="3 4">
    <name type="scientific">Streptomyces flavotricini</name>
    <dbReference type="NCBI Taxonomy" id="66888"/>
    <lineage>
        <taxon>Bacteria</taxon>
        <taxon>Bacillati</taxon>
        <taxon>Actinomycetota</taxon>
        <taxon>Actinomycetes</taxon>
        <taxon>Kitasatosporales</taxon>
        <taxon>Streptomycetaceae</taxon>
        <taxon>Streptomyces</taxon>
    </lineage>
</organism>
<dbReference type="Gene3D" id="3.60.10.10">
    <property type="entry name" value="Endonuclease/exonuclease/phosphatase"/>
    <property type="match status" value="1"/>
</dbReference>
<name>A0ABS8EHW0_9ACTN</name>
<dbReference type="RefSeq" id="WP_229344624.1">
    <property type="nucleotide sequence ID" value="NZ_JAINUL010000001.1"/>
</dbReference>
<dbReference type="InterPro" id="IPR036691">
    <property type="entry name" value="Endo/exonu/phosph_ase_sf"/>
</dbReference>
<dbReference type="PROSITE" id="PS50231">
    <property type="entry name" value="RICIN_B_LECTIN"/>
    <property type="match status" value="1"/>
</dbReference>
<dbReference type="Pfam" id="PF00652">
    <property type="entry name" value="Ricin_B_lectin"/>
    <property type="match status" value="1"/>
</dbReference>
<reference evidence="3 4" key="1">
    <citation type="submission" date="2021-08" db="EMBL/GenBank/DDBJ databases">
        <title>Genomic Architecture of Streptomyces flavotricini NGL1 and Streptomyces erythrochromogenes HMS4 With Differential Plant Beneficial attributes and laccase production capabilities.</title>
        <authorList>
            <person name="Salwan R."/>
            <person name="Kaur R."/>
            <person name="Sharma V."/>
        </authorList>
    </citation>
    <scope>NUCLEOTIDE SEQUENCE [LARGE SCALE GENOMIC DNA]</scope>
    <source>
        <strain evidence="3 4">NGL1</strain>
    </source>
</reference>
<dbReference type="EMBL" id="JAINUL010000001">
    <property type="protein sequence ID" value="MCC0100720.1"/>
    <property type="molecule type" value="Genomic_DNA"/>
</dbReference>
<feature type="transmembrane region" description="Helical" evidence="1">
    <location>
        <begin position="530"/>
        <end position="555"/>
    </location>
</feature>
<dbReference type="InterPro" id="IPR000772">
    <property type="entry name" value="Ricin_B_lectin"/>
</dbReference>
<dbReference type="SMART" id="SM00458">
    <property type="entry name" value="RICIN"/>
    <property type="match status" value="1"/>
</dbReference>
<dbReference type="Gene3D" id="2.80.10.50">
    <property type="match status" value="1"/>
</dbReference>